<evidence type="ECO:0000313" key="3">
    <source>
        <dbReference type="Proteomes" id="UP000410492"/>
    </source>
</evidence>
<name>A0A653BKG7_CALMS</name>
<evidence type="ECO:0000256" key="1">
    <source>
        <dbReference type="SAM" id="MobiDB-lite"/>
    </source>
</evidence>
<feature type="region of interest" description="Disordered" evidence="1">
    <location>
        <begin position="71"/>
        <end position="95"/>
    </location>
</feature>
<feature type="compositionally biased region" description="Basic and acidic residues" evidence="1">
    <location>
        <begin position="71"/>
        <end position="80"/>
    </location>
</feature>
<dbReference type="OrthoDB" id="9909584at2759"/>
<gene>
    <name evidence="2" type="ORF">CALMAC_LOCUS1796</name>
</gene>
<dbReference type="EMBL" id="CAACVG010002129">
    <property type="protein sequence ID" value="VEN36078.1"/>
    <property type="molecule type" value="Genomic_DNA"/>
</dbReference>
<evidence type="ECO:0008006" key="4">
    <source>
        <dbReference type="Google" id="ProtNLM"/>
    </source>
</evidence>
<dbReference type="AlphaFoldDB" id="A0A653BKG7"/>
<dbReference type="Proteomes" id="UP000410492">
    <property type="component" value="Unassembled WGS sequence"/>
</dbReference>
<sequence>MGEDEVYRPTLWYYDKMSFLNDHLQIRSSRSSHPITEFAVTEEEALVVQAPPSEETTMYLKLAKMVYCHQHQRDQKDSKPITKIPNAFNSSSSST</sequence>
<organism evidence="2 3">
    <name type="scientific">Callosobruchus maculatus</name>
    <name type="common">Southern cowpea weevil</name>
    <name type="synonym">Pulse bruchid</name>
    <dbReference type="NCBI Taxonomy" id="64391"/>
    <lineage>
        <taxon>Eukaryota</taxon>
        <taxon>Metazoa</taxon>
        <taxon>Ecdysozoa</taxon>
        <taxon>Arthropoda</taxon>
        <taxon>Hexapoda</taxon>
        <taxon>Insecta</taxon>
        <taxon>Pterygota</taxon>
        <taxon>Neoptera</taxon>
        <taxon>Endopterygota</taxon>
        <taxon>Coleoptera</taxon>
        <taxon>Polyphaga</taxon>
        <taxon>Cucujiformia</taxon>
        <taxon>Chrysomeloidea</taxon>
        <taxon>Chrysomelidae</taxon>
        <taxon>Bruchinae</taxon>
        <taxon>Bruchini</taxon>
        <taxon>Callosobruchus</taxon>
    </lineage>
</organism>
<keyword evidence="3" id="KW-1185">Reference proteome</keyword>
<evidence type="ECO:0000313" key="2">
    <source>
        <dbReference type="EMBL" id="VEN36078.1"/>
    </source>
</evidence>
<accession>A0A653BKG7</accession>
<reference evidence="2 3" key="1">
    <citation type="submission" date="2019-01" db="EMBL/GenBank/DDBJ databases">
        <authorList>
            <person name="Sayadi A."/>
        </authorList>
    </citation>
    <scope>NUCLEOTIDE SEQUENCE [LARGE SCALE GENOMIC DNA]</scope>
</reference>
<proteinExistence type="predicted"/>
<protein>
    <recommendedName>
        <fullName evidence="4">MADF domain-containing protein</fullName>
    </recommendedName>
</protein>